<dbReference type="EMBL" id="GISG01042831">
    <property type="protein sequence ID" value="MBA4623369.1"/>
    <property type="molecule type" value="Transcribed_RNA"/>
</dbReference>
<reference evidence="1" key="1">
    <citation type="journal article" date="2013" name="J. Plant Res.">
        <title>Effect of fungi and light on seed germination of three Opuntia species from semiarid lands of central Mexico.</title>
        <authorList>
            <person name="Delgado-Sanchez P."/>
            <person name="Jimenez-Bremont J.F."/>
            <person name="Guerrero-Gonzalez Mde L."/>
            <person name="Flores J."/>
        </authorList>
    </citation>
    <scope>NUCLEOTIDE SEQUENCE</scope>
    <source>
        <tissue evidence="1">Cladode</tissue>
    </source>
</reference>
<proteinExistence type="predicted"/>
<evidence type="ECO:0000313" key="1">
    <source>
        <dbReference type="EMBL" id="MBA4623369.1"/>
    </source>
</evidence>
<reference evidence="1" key="2">
    <citation type="submission" date="2020-07" db="EMBL/GenBank/DDBJ databases">
        <authorList>
            <person name="Vera ALvarez R."/>
            <person name="Arias-Moreno D.M."/>
            <person name="Jimenez-Jacinto V."/>
            <person name="Jimenez-Bremont J.F."/>
            <person name="Swaminathan K."/>
            <person name="Moose S.P."/>
            <person name="Guerrero-Gonzalez M.L."/>
            <person name="Marino-Ramirez L."/>
            <person name="Landsman D."/>
            <person name="Rodriguez-Kessler M."/>
            <person name="Delgado-Sanchez P."/>
        </authorList>
    </citation>
    <scope>NUCLEOTIDE SEQUENCE</scope>
    <source>
        <tissue evidence="1">Cladode</tissue>
    </source>
</reference>
<protein>
    <submittedName>
        <fullName evidence="1">Uncharacterized protein</fullName>
    </submittedName>
</protein>
<organism evidence="1">
    <name type="scientific">Opuntia streptacantha</name>
    <name type="common">Prickly pear cactus</name>
    <name type="synonym">Opuntia cardona</name>
    <dbReference type="NCBI Taxonomy" id="393608"/>
    <lineage>
        <taxon>Eukaryota</taxon>
        <taxon>Viridiplantae</taxon>
        <taxon>Streptophyta</taxon>
        <taxon>Embryophyta</taxon>
        <taxon>Tracheophyta</taxon>
        <taxon>Spermatophyta</taxon>
        <taxon>Magnoliopsida</taxon>
        <taxon>eudicotyledons</taxon>
        <taxon>Gunneridae</taxon>
        <taxon>Pentapetalae</taxon>
        <taxon>Caryophyllales</taxon>
        <taxon>Cactineae</taxon>
        <taxon>Cactaceae</taxon>
        <taxon>Opuntioideae</taxon>
        <taxon>Opuntia</taxon>
    </lineage>
</organism>
<dbReference type="AlphaFoldDB" id="A0A7C9CXD8"/>
<name>A0A7C9CXD8_OPUST</name>
<accession>A0A7C9CXD8</accession>
<sequence>MHIINHPPQLPKLCFQPPNSTTIMIQILCIKDHKLCQNNGVSVRMDGVDPIFPDQIQIVRSREQPNQTVLIFLPNPERKLHRLRVHLNVIIAYQDATCPDPTAGEKSRIQATRSLREHPNRCACGVEEREISRKFS</sequence>